<organism evidence="1 2">
    <name type="scientific">Mesonia maritima</name>
    <dbReference type="NCBI Taxonomy" id="1793873"/>
    <lineage>
        <taxon>Bacteria</taxon>
        <taxon>Pseudomonadati</taxon>
        <taxon>Bacteroidota</taxon>
        <taxon>Flavobacteriia</taxon>
        <taxon>Flavobacteriales</taxon>
        <taxon>Flavobacteriaceae</taxon>
        <taxon>Mesonia</taxon>
    </lineage>
</organism>
<comment type="caution">
    <text evidence="1">The sequence shown here is derived from an EMBL/GenBank/DDBJ whole genome shotgun (WGS) entry which is preliminary data.</text>
</comment>
<evidence type="ECO:0008006" key="3">
    <source>
        <dbReference type="Google" id="ProtNLM"/>
    </source>
</evidence>
<protein>
    <recommendedName>
        <fullName evidence="3">DUF1570 domain-containing protein</fullName>
    </recommendedName>
</protein>
<name>A0ABU1K3E9_9FLAO</name>
<proteinExistence type="predicted"/>
<sequence>MMKIITSLIFLILSIMVISCESPHNSPENISEEVISRKVNTSYSLEAMGRSQPENDTILKRFQQLYEKTAVHEYAKFWVDEEISRPYISLYRILNEYPAYTPNILTIQKKEANKYLLKFAMMAVYEEVPSLDIIYNILVIRAENGQYYFKSLFSENLAQLNVKRFENITYYFDDEDDFSIGQAKQQVQFENKLVDFLEVRKLYYNYVIFNSAFELYTFLGYDYHQLMFLSDTKGGLSMPSKYFVFSGNNKACYPHETVHLYVGEYFPKYHNLIGEGLATFLGGSKGISYPAHLANLKQFITEEHIDICDYLMQFEKRQTVITAKTSFKYSFGAFLCDLVYQKKGKEGLFKLLNSGWNDEELYQTLAQLLNININEIDRYVKNELSSFVPSLMFSE</sequence>
<dbReference type="Proteomes" id="UP001257659">
    <property type="component" value="Unassembled WGS sequence"/>
</dbReference>
<reference evidence="1 2" key="1">
    <citation type="submission" date="2023-07" db="EMBL/GenBank/DDBJ databases">
        <title>Genomic Encyclopedia of Type Strains, Phase IV (KMG-IV): sequencing the most valuable type-strain genomes for metagenomic binning, comparative biology and taxonomic classification.</title>
        <authorList>
            <person name="Goeker M."/>
        </authorList>
    </citation>
    <scope>NUCLEOTIDE SEQUENCE [LARGE SCALE GENOMIC DNA]</scope>
    <source>
        <strain evidence="1 2">DSM 102814</strain>
    </source>
</reference>
<evidence type="ECO:0000313" key="1">
    <source>
        <dbReference type="EMBL" id="MDR6300123.1"/>
    </source>
</evidence>
<dbReference type="PROSITE" id="PS51257">
    <property type="entry name" value="PROKAR_LIPOPROTEIN"/>
    <property type="match status" value="1"/>
</dbReference>
<gene>
    <name evidence="1" type="ORF">GGR31_000739</name>
</gene>
<dbReference type="RefSeq" id="WP_309727031.1">
    <property type="nucleotide sequence ID" value="NZ_JAVDQA010000001.1"/>
</dbReference>
<dbReference type="EMBL" id="JAVDQA010000001">
    <property type="protein sequence ID" value="MDR6300123.1"/>
    <property type="molecule type" value="Genomic_DNA"/>
</dbReference>
<evidence type="ECO:0000313" key="2">
    <source>
        <dbReference type="Proteomes" id="UP001257659"/>
    </source>
</evidence>
<keyword evidence="2" id="KW-1185">Reference proteome</keyword>
<accession>A0ABU1K3E9</accession>